<dbReference type="Proteomes" id="UP000663882">
    <property type="component" value="Unassembled WGS sequence"/>
</dbReference>
<proteinExistence type="predicted"/>
<comment type="caution">
    <text evidence="1">The sequence shown here is derived from an EMBL/GenBank/DDBJ whole genome shotgun (WGS) entry which is preliminary data.</text>
</comment>
<name>A0A815G508_9BILA</name>
<protein>
    <submittedName>
        <fullName evidence="1">Uncharacterized protein</fullName>
    </submittedName>
</protein>
<sequence length="127" mass="14545">MSSSYFGTYGLGTYPNVDYGLGFIGSGTNNLRNNWYPLRNHWYISSNQPYPYNSQFGYNPQQYPYLLNYGYPNSPSTFGAGQYETSEAQIQSLPQSLAYIGQSYVPSNDWLPLPGVNRHRQFLKKEL</sequence>
<organism evidence="1 2">
    <name type="scientific">Rotaria sordida</name>
    <dbReference type="NCBI Taxonomy" id="392033"/>
    <lineage>
        <taxon>Eukaryota</taxon>
        <taxon>Metazoa</taxon>
        <taxon>Spiralia</taxon>
        <taxon>Gnathifera</taxon>
        <taxon>Rotifera</taxon>
        <taxon>Eurotatoria</taxon>
        <taxon>Bdelloidea</taxon>
        <taxon>Philodinida</taxon>
        <taxon>Philodinidae</taxon>
        <taxon>Rotaria</taxon>
    </lineage>
</organism>
<accession>A0A815G508</accession>
<reference evidence="1" key="1">
    <citation type="submission" date="2021-02" db="EMBL/GenBank/DDBJ databases">
        <authorList>
            <person name="Nowell W R."/>
        </authorList>
    </citation>
    <scope>NUCLEOTIDE SEQUENCE</scope>
</reference>
<evidence type="ECO:0000313" key="2">
    <source>
        <dbReference type="Proteomes" id="UP000663882"/>
    </source>
</evidence>
<dbReference type="OrthoDB" id="10045251at2759"/>
<evidence type="ECO:0000313" key="1">
    <source>
        <dbReference type="EMBL" id="CAF1333963.1"/>
    </source>
</evidence>
<dbReference type="AlphaFoldDB" id="A0A815G508"/>
<dbReference type="EMBL" id="CAJNOO010003375">
    <property type="protein sequence ID" value="CAF1333963.1"/>
    <property type="molecule type" value="Genomic_DNA"/>
</dbReference>
<gene>
    <name evidence="1" type="ORF">RFH988_LOCUS31418</name>
</gene>